<dbReference type="InterPro" id="IPR036689">
    <property type="entry name" value="ESAT-6-like_sf"/>
</dbReference>
<comment type="caution">
    <text evidence="1">The sequence shown here is derived from an EMBL/GenBank/DDBJ whole genome shotgun (WGS) entry which is preliminary data.</text>
</comment>
<protein>
    <recommendedName>
        <fullName evidence="3">WXG100 family type VII secretion target</fullName>
    </recommendedName>
</protein>
<reference evidence="1" key="1">
    <citation type="submission" date="2023-03" db="EMBL/GenBank/DDBJ databases">
        <title>Actinoallomurus iriomotensis NBRC 103681.</title>
        <authorList>
            <person name="Ichikawa N."/>
            <person name="Sato H."/>
            <person name="Tonouchi N."/>
        </authorList>
    </citation>
    <scope>NUCLEOTIDE SEQUENCE</scope>
    <source>
        <strain evidence="1">NBRC 103681</strain>
    </source>
</reference>
<name>A0A9W6RQP7_9ACTN</name>
<dbReference type="EMBL" id="BSTJ01000013">
    <property type="protein sequence ID" value="GLY80028.1"/>
    <property type="molecule type" value="Genomic_DNA"/>
</dbReference>
<dbReference type="NCBIfam" id="TIGR03930">
    <property type="entry name" value="WXG100_ESAT6"/>
    <property type="match status" value="1"/>
</dbReference>
<evidence type="ECO:0000313" key="1">
    <source>
        <dbReference type="EMBL" id="GLY80028.1"/>
    </source>
</evidence>
<dbReference type="Proteomes" id="UP001165135">
    <property type="component" value="Unassembled WGS sequence"/>
</dbReference>
<dbReference type="Gene3D" id="1.10.287.1060">
    <property type="entry name" value="ESAT-6-like"/>
    <property type="match status" value="1"/>
</dbReference>
<gene>
    <name evidence="1" type="ORF">Airi01_082950</name>
</gene>
<evidence type="ECO:0000313" key="2">
    <source>
        <dbReference type="Proteomes" id="UP001165135"/>
    </source>
</evidence>
<dbReference type="AlphaFoldDB" id="A0A9W6RQP7"/>
<dbReference type="RefSeq" id="WP_285632411.1">
    <property type="nucleotide sequence ID" value="NZ_BSTJ01000013.1"/>
</dbReference>
<dbReference type="SUPFAM" id="SSF140453">
    <property type="entry name" value="EsxAB dimer-like"/>
    <property type="match status" value="1"/>
</dbReference>
<proteinExistence type="predicted"/>
<dbReference type="InterPro" id="IPR010310">
    <property type="entry name" value="T7SS_ESAT-6-like"/>
</dbReference>
<evidence type="ECO:0008006" key="3">
    <source>
        <dbReference type="Google" id="ProtNLM"/>
    </source>
</evidence>
<sequence length="122" mass="13142">MANPPSVTVGGVTYHVTPEYLANAASDTSNTAEQIRTQLAELKTYVNSLEEVWRGIAHNRFTALMAEYDILANMLHDALAGIAGGLHGNYVNYRDSEQQNITNLQNIEAGMPGGHTVVANLG</sequence>
<organism evidence="1 2">
    <name type="scientific">Actinoallomurus iriomotensis</name>
    <dbReference type="NCBI Taxonomy" id="478107"/>
    <lineage>
        <taxon>Bacteria</taxon>
        <taxon>Bacillati</taxon>
        <taxon>Actinomycetota</taxon>
        <taxon>Actinomycetes</taxon>
        <taxon>Streptosporangiales</taxon>
        <taxon>Thermomonosporaceae</taxon>
        <taxon>Actinoallomurus</taxon>
    </lineage>
</organism>
<accession>A0A9W6RQP7</accession>
<dbReference type="Pfam" id="PF06013">
    <property type="entry name" value="WXG100"/>
    <property type="match status" value="1"/>
</dbReference>